<dbReference type="Proteomes" id="UP001159363">
    <property type="component" value="Chromosome 4"/>
</dbReference>
<evidence type="ECO:0000256" key="1">
    <source>
        <dbReference type="SAM" id="Phobius"/>
    </source>
</evidence>
<accession>A0ABQ9HGF9</accession>
<evidence type="ECO:0000313" key="3">
    <source>
        <dbReference type="EMBL" id="KAJ8883422.1"/>
    </source>
</evidence>
<comment type="caution">
    <text evidence="3">The sequence shown here is derived from an EMBL/GenBank/DDBJ whole genome shotgun (WGS) entry which is preliminary data.</text>
</comment>
<name>A0ABQ9HGF9_9NEOP</name>
<feature type="domain" description="Reverse transcriptase" evidence="2">
    <location>
        <begin position="1"/>
        <end position="122"/>
    </location>
</feature>
<keyword evidence="1" id="KW-0472">Membrane</keyword>
<organism evidence="3 4">
    <name type="scientific">Dryococelus australis</name>
    <dbReference type="NCBI Taxonomy" id="614101"/>
    <lineage>
        <taxon>Eukaryota</taxon>
        <taxon>Metazoa</taxon>
        <taxon>Ecdysozoa</taxon>
        <taxon>Arthropoda</taxon>
        <taxon>Hexapoda</taxon>
        <taxon>Insecta</taxon>
        <taxon>Pterygota</taxon>
        <taxon>Neoptera</taxon>
        <taxon>Polyneoptera</taxon>
        <taxon>Phasmatodea</taxon>
        <taxon>Verophasmatodea</taxon>
        <taxon>Anareolatae</taxon>
        <taxon>Phasmatidae</taxon>
        <taxon>Eurycanthinae</taxon>
        <taxon>Dryococelus</taxon>
    </lineage>
</organism>
<reference evidence="3 4" key="1">
    <citation type="submission" date="2023-02" db="EMBL/GenBank/DDBJ databases">
        <title>LHISI_Scaffold_Assembly.</title>
        <authorList>
            <person name="Stuart O.P."/>
            <person name="Cleave R."/>
            <person name="Magrath M.J.L."/>
            <person name="Mikheyev A.S."/>
        </authorList>
    </citation>
    <scope>NUCLEOTIDE SEQUENCE [LARGE SCALE GENOMIC DNA]</scope>
    <source>
        <strain evidence="3">Daus_M_001</strain>
        <tissue evidence="3">Leg muscle</tissue>
    </source>
</reference>
<protein>
    <recommendedName>
        <fullName evidence="2">Reverse transcriptase domain-containing protein</fullName>
    </recommendedName>
</protein>
<dbReference type="Pfam" id="PF00078">
    <property type="entry name" value="RVT_1"/>
    <property type="match status" value="1"/>
</dbReference>
<proteinExistence type="predicted"/>
<feature type="transmembrane region" description="Helical" evidence="1">
    <location>
        <begin position="115"/>
        <end position="144"/>
    </location>
</feature>
<evidence type="ECO:0000259" key="2">
    <source>
        <dbReference type="PROSITE" id="PS50878"/>
    </source>
</evidence>
<evidence type="ECO:0000313" key="4">
    <source>
        <dbReference type="Proteomes" id="UP001159363"/>
    </source>
</evidence>
<sequence>MYFHTLWIRNGVSYSREFIQENCVPQGSILSVTQFAIAINGIVSIVRTPVEYVLYIDNFTIVCRAASLRMSERQLQLTVHRLSYWADSCGFHFSTAKTQVVHFCRRCGIFRSPEVLLYGFVLLVSSTVKFLGLLFDITLLRLYIAVVRNKLDYGNAVYCSAQPFVVTSLASVYHAGICVVTRAFRTSPVVSLCGVAGEPPLHYRRDQMLLFYSVRVHLDSSHLHHAAFLHPPNERLYSAKPDSPQPTSVLFAHALKRYALPLCVLPLPHLEQPWLTTQVEVGLNQAEFP</sequence>
<dbReference type="InterPro" id="IPR000477">
    <property type="entry name" value="RT_dom"/>
</dbReference>
<keyword evidence="1" id="KW-0812">Transmembrane</keyword>
<dbReference type="EMBL" id="JARBHB010000005">
    <property type="protein sequence ID" value="KAJ8883422.1"/>
    <property type="molecule type" value="Genomic_DNA"/>
</dbReference>
<keyword evidence="4" id="KW-1185">Reference proteome</keyword>
<dbReference type="PROSITE" id="PS50878">
    <property type="entry name" value="RT_POL"/>
    <property type="match status" value="1"/>
</dbReference>
<gene>
    <name evidence="3" type="ORF">PR048_015265</name>
</gene>
<keyword evidence="1" id="KW-1133">Transmembrane helix</keyword>